<feature type="chain" id="PRO_5042171600" evidence="1">
    <location>
        <begin position="19"/>
        <end position="130"/>
    </location>
</feature>
<name>A0AAD7Y7N2_MYTSE</name>
<comment type="caution">
    <text evidence="2">The sequence shown here is derived from an EMBL/GenBank/DDBJ whole genome shotgun (WGS) entry which is preliminary data.</text>
</comment>
<proteinExistence type="predicted"/>
<dbReference type="Proteomes" id="UP001231518">
    <property type="component" value="Chromosome 26"/>
</dbReference>
<keyword evidence="1" id="KW-0732">Signal</keyword>
<evidence type="ECO:0000313" key="3">
    <source>
        <dbReference type="Proteomes" id="UP001231518"/>
    </source>
</evidence>
<evidence type="ECO:0000313" key="2">
    <source>
        <dbReference type="EMBL" id="KAJ8705959.1"/>
    </source>
</evidence>
<feature type="signal peptide" evidence="1">
    <location>
        <begin position="1"/>
        <end position="18"/>
    </location>
</feature>
<keyword evidence="3" id="KW-1185">Reference proteome</keyword>
<reference evidence="2" key="1">
    <citation type="submission" date="2023-03" db="EMBL/GenBank/DDBJ databases">
        <title>Chromosome-level genomes of two armyworms, Mythimna separata and Mythimna loreyi, provide insights into the biosynthesis and reception of sex pheromones.</title>
        <authorList>
            <person name="Zhao H."/>
        </authorList>
    </citation>
    <scope>NUCLEOTIDE SEQUENCE</scope>
    <source>
        <strain evidence="2">BeijingLab</strain>
        <tissue evidence="2">Pupa</tissue>
    </source>
</reference>
<accession>A0AAD7Y7N2</accession>
<gene>
    <name evidence="2" type="ORF">PYW07_010736</name>
</gene>
<organism evidence="2 3">
    <name type="scientific">Mythimna separata</name>
    <name type="common">Oriental armyworm</name>
    <name type="synonym">Pseudaletia separata</name>
    <dbReference type="NCBI Taxonomy" id="271217"/>
    <lineage>
        <taxon>Eukaryota</taxon>
        <taxon>Metazoa</taxon>
        <taxon>Ecdysozoa</taxon>
        <taxon>Arthropoda</taxon>
        <taxon>Hexapoda</taxon>
        <taxon>Insecta</taxon>
        <taxon>Pterygota</taxon>
        <taxon>Neoptera</taxon>
        <taxon>Endopterygota</taxon>
        <taxon>Lepidoptera</taxon>
        <taxon>Glossata</taxon>
        <taxon>Ditrysia</taxon>
        <taxon>Noctuoidea</taxon>
        <taxon>Noctuidae</taxon>
        <taxon>Noctuinae</taxon>
        <taxon>Hadenini</taxon>
        <taxon>Mythimna</taxon>
    </lineage>
</organism>
<sequence>MKMLICFVASLLVGSTYSAPTIEGASVVYTAEHDIVKILTPLNALNFEDDTDEDDYDEGSDTDSIIFLVLADIQENGDKVYQGLYMLKNRQATKLLDNGRDAAAASDDTKTAYFAAKDGIYSYNAAENQG</sequence>
<dbReference type="AlphaFoldDB" id="A0AAD7Y7N2"/>
<dbReference type="EMBL" id="JARGEI010000029">
    <property type="protein sequence ID" value="KAJ8705959.1"/>
    <property type="molecule type" value="Genomic_DNA"/>
</dbReference>
<evidence type="ECO:0000256" key="1">
    <source>
        <dbReference type="SAM" id="SignalP"/>
    </source>
</evidence>
<protein>
    <submittedName>
        <fullName evidence="2">Uncharacterized protein</fullName>
    </submittedName>
</protein>